<keyword evidence="1" id="KW-0472">Membrane</keyword>
<gene>
    <name evidence="2" type="ORF">A3J58_03355</name>
</gene>
<accession>A0A1G2KXP4</accession>
<reference evidence="2 3" key="1">
    <citation type="journal article" date="2016" name="Nat. Commun.">
        <title>Thousands of microbial genomes shed light on interconnected biogeochemical processes in an aquifer system.</title>
        <authorList>
            <person name="Anantharaman K."/>
            <person name="Brown C.T."/>
            <person name="Hug L.A."/>
            <person name="Sharon I."/>
            <person name="Castelle C.J."/>
            <person name="Probst A.J."/>
            <person name="Thomas B.C."/>
            <person name="Singh A."/>
            <person name="Wilkins M.J."/>
            <person name="Karaoz U."/>
            <person name="Brodie E.L."/>
            <person name="Williams K.H."/>
            <person name="Hubbard S.S."/>
            <person name="Banfield J.F."/>
        </authorList>
    </citation>
    <scope>NUCLEOTIDE SEQUENCE [LARGE SCALE GENOMIC DNA]</scope>
</reference>
<dbReference type="InterPro" id="IPR050490">
    <property type="entry name" value="Bact_solute-bd_prot1"/>
</dbReference>
<dbReference type="Pfam" id="PF01547">
    <property type="entry name" value="SBP_bac_1"/>
    <property type="match status" value="1"/>
</dbReference>
<dbReference type="AlphaFoldDB" id="A0A1G2KXP4"/>
<dbReference type="EMBL" id="MHQM01000008">
    <property type="protein sequence ID" value="OHA04235.1"/>
    <property type="molecule type" value="Genomic_DNA"/>
</dbReference>
<dbReference type="Proteomes" id="UP000178510">
    <property type="component" value="Unassembled WGS sequence"/>
</dbReference>
<evidence type="ECO:0000313" key="2">
    <source>
        <dbReference type="EMBL" id="OHA04235.1"/>
    </source>
</evidence>
<dbReference type="SUPFAM" id="SSF53850">
    <property type="entry name" value="Periplasmic binding protein-like II"/>
    <property type="match status" value="1"/>
</dbReference>
<organism evidence="2 3">
    <name type="scientific">Candidatus Sungbacteria bacterium RIFCSPHIGHO2_02_FULL_52_23</name>
    <dbReference type="NCBI Taxonomy" id="1802274"/>
    <lineage>
        <taxon>Bacteria</taxon>
        <taxon>Candidatus Sungiibacteriota</taxon>
    </lineage>
</organism>
<keyword evidence="1" id="KW-1133">Transmembrane helix</keyword>
<feature type="transmembrane region" description="Helical" evidence="1">
    <location>
        <begin position="6"/>
        <end position="26"/>
    </location>
</feature>
<dbReference type="Gene3D" id="3.40.190.10">
    <property type="entry name" value="Periplasmic binding protein-like II"/>
    <property type="match status" value="1"/>
</dbReference>
<dbReference type="STRING" id="1802274.A3J58_03355"/>
<keyword evidence="1" id="KW-0812">Transmembrane</keyword>
<dbReference type="PANTHER" id="PTHR43649:SF12">
    <property type="entry name" value="DIACETYLCHITOBIOSE BINDING PROTEIN DASA"/>
    <property type="match status" value="1"/>
</dbReference>
<comment type="caution">
    <text evidence="2">The sequence shown here is derived from an EMBL/GenBank/DDBJ whole genome shotgun (WGS) entry which is preliminary data.</text>
</comment>
<feature type="non-terminal residue" evidence="2">
    <location>
        <position position="407"/>
    </location>
</feature>
<sequence>MNRQYLIIGGIGALVVLIGLALTFGLGQKPAMPKPVDLEMWGFEDGGGDIWDAVITEFRKTNPHISVKYKSFAPASYEEMLVNRLAEGKGPDIFFLTGEQLEKQRDKILALAPASSPLSPGQFSAMFVDGATRLMGEDGTLYGTPVFMDSLVLFYNKDMFDAAGFARAPVTWDEFTTISRRLTTIAPNGDIIRSGAALGSASNVSHAMELVSALVLQQGDPIARRDGHVELGDAAVRAFDFYASFTTSGNPNYAWTGAAPESLHAFATEGAAMAFGFSDDIARVRAENPHLNFAVAPFPQPLQGNARTYGAYMFPAVSRATTNVSAAWQFALYISSREGAGIYLAKTARPPARRDIIEATPEGSGSASVLARSSLIARNWPVPDEKPARRVFDEAIDGMVRRTYTVS</sequence>
<evidence type="ECO:0000256" key="1">
    <source>
        <dbReference type="SAM" id="Phobius"/>
    </source>
</evidence>
<evidence type="ECO:0008006" key="4">
    <source>
        <dbReference type="Google" id="ProtNLM"/>
    </source>
</evidence>
<dbReference type="InterPro" id="IPR006059">
    <property type="entry name" value="SBP"/>
</dbReference>
<protein>
    <recommendedName>
        <fullName evidence="4">ABC transporter substrate-binding protein</fullName>
    </recommendedName>
</protein>
<dbReference type="PANTHER" id="PTHR43649">
    <property type="entry name" value="ARABINOSE-BINDING PROTEIN-RELATED"/>
    <property type="match status" value="1"/>
</dbReference>
<evidence type="ECO:0000313" key="3">
    <source>
        <dbReference type="Proteomes" id="UP000178510"/>
    </source>
</evidence>
<proteinExistence type="predicted"/>
<name>A0A1G2KXP4_9BACT</name>